<evidence type="ECO:0000313" key="3">
    <source>
        <dbReference type="EMBL" id="PTQ12152.1"/>
    </source>
</evidence>
<comment type="caution">
    <text evidence="3">The sequence shown here is derived from an EMBL/GenBank/DDBJ whole genome shotgun (WGS) entry which is preliminary data.</text>
</comment>
<dbReference type="GO" id="GO:0016034">
    <property type="term" value="F:maleylacetoacetate isomerase activity"/>
    <property type="evidence" value="ECO:0007669"/>
    <property type="project" value="TreeGrafter"/>
</dbReference>
<dbReference type="SUPFAM" id="SSF52833">
    <property type="entry name" value="Thioredoxin-like"/>
    <property type="match status" value="1"/>
</dbReference>
<protein>
    <submittedName>
        <fullName evidence="3">Glutathione S-transferase</fullName>
    </submittedName>
</protein>
<name>A0A2T5FZL5_9SPHN</name>
<gene>
    <name evidence="3" type="ORF">CLG96_06225</name>
</gene>
<feature type="region of interest" description="Disordered" evidence="1">
    <location>
        <begin position="204"/>
        <end position="239"/>
    </location>
</feature>
<dbReference type="PANTHER" id="PTHR42673">
    <property type="entry name" value="MALEYLACETOACETATE ISOMERASE"/>
    <property type="match status" value="1"/>
</dbReference>
<dbReference type="Pfam" id="PF13409">
    <property type="entry name" value="GST_N_2"/>
    <property type="match status" value="1"/>
</dbReference>
<dbReference type="GO" id="GO:0006749">
    <property type="term" value="P:glutathione metabolic process"/>
    <property type="evidence" value="ECO:0007669"/>
    <property type="project" value="TreeGrafter"/>
</dbReference>
<keyword evidence="3" id="KW-0808">Transferase</keyword>
<dbReference type="Proteomes" id="UP000244162">
    <property type="component" value="Unassembled WGS sequence"/>
</dbReference>
<dbReference type="SUPFAM" id="SSF47616">
    <property type="entry name" value="GST C-terminal domain-like"/>
    <property type="match status" value="1"/>
</dbReference>
<dbReference type="CDD" id="cd03043">
    <property type="entry name" value="GST_N_1"/>
    <property type="match status" value="1"/>
</dbReference>
<dbReference type="Gene3D" id="1.20.1050.10">
    <property type="match status" value="1"/>
</dbReference>
<organism evidence="3 4">
    <name type="scientific">Sphingomonas oleivorans</name>
    <dbReference type="NCBI Taxonomy" id="1735121"/>
    <lineage>
        <taxon>Bacteria</taxon>
        <taxon>Pseudomonadati</taxon>
        <taxon>Pseudomonadota</taxon>
        <taxon>Alphaproteobacteria</taxon>
        <taxon>Sphingomonadales</taxon>
        <taxon>Sphingomonadaceae</taxon>
        <taxon>Sphingomonas</taxon>
    </lineage>
</organism>
<dbReference type="EMBL" id="NWBU01000005">
    <property type="protein sequence ID" value="PTQ12152.1"/>
    <property type="molecule type" value="Genomic_DNA"/>
</dbReference>
<dbReference type="OrthoDB" id="9799538at2"/>
<dbReference type="RefSeq" id="WP_107967018.1">
    <property type="nucleotide sequence ID" value="NZ_NWBU01000005.1"/>
</dbReference>
<dbReference type="GO" id="GO:0006559">
    <property type="term" value="P:L-phenylalanine catabolic process"/>
    <property type="evidence" value="ECO:0007669"/>
    <property type="project" value="TreeGrafter"/>
</dbReference>
<accession>A0A2T5FZL5</accession>
<dbReference type="PANTHER" id="PTHR42673:SF4">
    <property type="entry name" value="MALEYLACETOACETATE ISOMERASE"/>
    <property type="match status" value="1"/>
</dbReference>
<evidence type="ECO:0000313" key="4">
    <source>
        <dbReference type="Proteomes" id="UP000244162"/>
    </source>
</evidence>
<dbReference type="Gene3D" id="3.40.30.10">
    <property type="entry name" value="Glutaredoxin"/>
    <property type="match status" value="1"/>
</dbReference>
<dbReference type="InterPro" id="IPR004045">
    <property type="entry name" value="Glutathione_S-Trfase_N"/>
</dbReference>
<evidence type="ECO:0000259" key="2">
    <source>
        <dbReference type="PROSITE" id="PS50404"/>
    </source>
</evidence>
<evidence type="ECO:0000256" key="1">
    <source>
        <dbReference type="SAM" id="MobiDB-lite"/>
    </source>
</evidence>
<dbReference type="AlphaFoldDB" id="A0A2T5FZL5"/>
<dbReference type="InterPro" id="IPR036282">
    <property type="entry name" value="Glutathione-S-Trfase_C_sf"/>
</dbReference>
<sequence>MYELYIGNKNYSSWSLRPWLLMQQLGISFHERLVPFGDGAFEAFSPSGKVPCLVDGPRLLWDSLGITEYLAERHAGVWPADPDARAWARCAAAEMHSGFGALRERCTMNLGIRVRLDAMPPSLAREIARIDALWQQGLDRFGGPFLAGSVFTAADAFFAPVAFRFMIYGIETSAPANAYAARLRMLGPMRAWYEAAIAEHWRDPEHEEEARRAGSWTADLRSQPHRRRDSASSSTAAIT</sequence>
<feature type="domain" description="GST N-terminal" evidence="2">
    <location>
        <begin position="2"/>
        <end position="78"/>
    </location>
</feature>
<proteinExistence type="predicted"/>
<dbReference type="GO" id="GO:0004364">
    <property type="term" value="F:glutathione transferase activity"/>
    <property type="evidence" value="ECO:0007669"/>
    <property type="project" value="TreeGrafter"/>
</dbReference>
<dbReference type="SFLD" id="SFLDS00019">
    <property type="entry name" value="Glutathione_Transferase_(cytos"/>
    <property type="match status" value="1"/>
</dbReference>
<keyword evidence="4" id="KW-1185">Reference proteome</keyword>
<dbReference type="InterPro" id="IPR040079">
    <property type="entry name" value="Glutathione_S-Trfase"/>
</dbReference>
<dbReference type="InterPro" id="IPR036249">
    <property type="entry name" value="Thioredoxin-like_sf"/>
</dbReference>
<reference evidence="3 4" key="1">
    <citation type="submission" date="2017-09" db="EMBL/GenBank/DDBJ databases">
        <title>Sphingomonas panjinensis sp.nov., isolated from oil-contaminated soil.</title>
        <authorList>
            <person name="Wang L."/>
            <person name="Chen L."/>
        </authorList>
    </citation>
    <scope>NUCLEOTIDE SEQUENCE [LARGE SCALE GENOMIC DNA]</scope>
    <source>
        <strain evidence="3 4">FW-11</strain>
    </source>
</reference>
<dbReference type="PROSITE" id="PS50404">
    <property type="entry name" value="GST_NTER"/>
    <property type="match status" value="1"/>
</dbReference>